<dbReference type="OrthoDB" id="1119198at2"/>
<dbReference type="Gene3D" id="1.10.10.10">
    <property type="entry name" value="Winged helix-like DNA-binding domain superfamily/Winged helix DNA-binding domain"/>
    <property type="match status" value="1"/>
</dbReference>
<protein>
    <submittedName>
        <fullName evidence="6">RNA polymerase sigma-70 factor</fullName>
    </submittedName>
</protein>
<proteinExistence type="inferred from homology"/>
<organism evidence="6 7">
    <name type="scientific">Ancylomarina euxinus</name>
    <dbReference type="NCBI Taxonomy" id="2283627"/>
    <lineage>
        <taxon>Bacteria</taxon>
        <taxon>Pseudomonadati</taxon>
        <taxon>Bacteroidota</taxon>
        <taxon>Bacteroidia</taxon>
        <taxon>Marinilabiliales</taxon>
        <taxon>Marinifilaceae</taxon>
        <taxon>Ancylomarina</taxon>
    </lineage>
</organism>
<dbReference type="PANTHER" id="PTHR43133">
    <property type="entry name" value="RNA POLYMERASE ECF-TYPE SIGMA FACTO"/>
    <property type="match status" value="1"/>
</dbReference>
<dbReference type="InterPro" id="IPR013249">
    <property type="entry name" value="RNA_pol_sigma70_r4_t2"/>
</dbReference>
<keyword evidence="2" id="KW-0805">Transcription regulation</keyword>
<dbReference type="GO" id="GO:0016987">
    <property type="term" value="F:sigma factor activity"/>
    <property type="evidence" value="ECO:0007669"/>
    <property type="project" value="UniProtKB-KW"/>
</dbReference>
<dbReference type="PANTHER" id="PTHR43133:SF46">
    <property type="entry name" value="RNA POLYMERASE SIGMA-70 FACTOR ECF SUBFAMILY"/>
    <property type="match status" value="1"/>
</dbReference>
<comment type="caution">
    <text evidence="6">The sequence shown here is derived from an EMBL/GenBank/DDBJ whole genome shotgun (WGS) entry which is preliminary data.</text>
</comment>
<dbReference type="Pfam" id="PF04542">
    <property type="entry name" value="Sigma70_r2"/>
    <property type="match status" value="1"/>
</dbReference>
<dbReference type="SMART" id="SM00421">
    <property type="entry name" value="HTH_LUXR"/>
    <property type="match status" value="1"/>
</dbReference>
<keyword evidence="3" id="KW-0731">Sigma factor</keyword>
<dbReference type="InterPro" id="IPR000792">
    <property type="entry name" value="Tscrpt_reg_LuxR_C"/>
</dbReference>
<dbReference type="GO" id="GO:0003677">
    <property type="term" value="F:DNA binding"/>
    <property type="evidence" value="ECO:0007669"/>
    <property type="project" value="InterPro"/>
</dbReference>
<dbReference type="AlphaFoldDB" id="A0A425XY65"/>
<dbReference type="InterPro" id="IPR014327">
    <property type="entry name" value="RNA_pol_sigma70_bacteroid"/>
</dbReference>
<dbReference type="RefSeq" id="WP_125031568.1">
    <property type="nucleotide sequence ID" value="NZ_JAPXVP010000016.1"/>
</dbReference>
<dbReference type="Pfam" id="PF08281">
    <property type="entry name" value="Sigma70_r4_2"/>
    <property type="match status" value="1"/>
</dbReference>
<evidence type="ECO:0000256" key="1">
    <source>
        <dbReference type="ARBA" id="ARBA00010641"/>
    </source>
</evidence>
<dbReference type="GO" id="GO:0006352">
    <property type="term" value="P:DNA-templated transcription initiation"/>
    <property type="evidence" value="ECO:0007669"/>
    <property type="project" value="InterPro"/>
</dbReference>
<gene>
    <name evidence="6" type="ORF">DWB61_14300</name>
</gene>
<evidence type="ECO:0000256" key="4">
    <source>
        <dbReference type="ARBA" id="ARBA00023163"/>
    </source>
</evidence>
<name>A0A425XY65_9BACT</name>
<keyword evidence="4" id="KW-0804">Transcription</keyword>
<dbReference type="InterPro" id="IPR013324">
    <property type="entry name" value="RNA_pol_sigma_r3/r4-like"/>
</dbReference>
<feature type="domain" description="HTH luxR-type" evidence="5">
    <location>
        <begin position="124"/>
        <end position="183"/>
    </location>
</feature>
<dbReference type="Gene3D" id="1.10.1740.10">
    <property type="match status" value="1"/>
</dbReference>
<dbReference type="EMBL" id="QQWG01000017">
    <property type="protein sequence ID" value="RRG19719.1"/>
    <property type="molecule type" value="Genomic_DNA"/>
</dbReference>
<sequence length="186" mass="21370">MRPNSDKTILVDSQETLSYNALFNEMYAGLCLFAERFLIVSADGEDLVQEVFVKLWDKFEDFDALNAIKAYLYQSTRNACLNQIRHEKVKRKYEAEQVHQLESETFFLQQVVEEEGQRLIAQSISELPAQCRKILLLSMNGLKNNEIADDLGISVNSVKTQKAIAYKNLRLKLQNIFDIIMLISGL</sequence>
<comment type="similarity">
    <text evidence="1">Belongs to the sigma-70 factor family. ECF subfamily.</text>
</comment>
<evidence type="ECO:0000313" key="7">
    <source>
        <dbReference type="Proteomes" id="UP000285794"/>
    </source>
</evidence>
<evidence type="ECO:0000256" key="3">
    <source>
        <dbReference type="ARBA" id="ARBA00023082"/>
    </source>
</evidence>
<keyword evidence="7" id="KW-1185">Reference proteome</keyword>
<dbReference type="InterPro" id="IPR039425">
    <property type="entry name" value="RNA_pol_sigma-70-like"/>
</dbReference>
<dbReference type="NCBIfam" id="TIGR02985">
    <property type="entry name" value="Sig70_bacteroi1"/>
    <property type="match status" value="1"/>
</dbReference>
<dbReference type="NCBIfam" id="TIGR02937">
    <property type="entry name" value="sigma70-ECF"/>
    <property type="match status" value="1"/>
</dbReference>
<dbReference type="Proteomes" id="UP000285794">
    <property type="component" value="Unassembled WGS sequence"/>
</dbReference>
<evidence type="ECO:0000313" key="6">
    <source>
        <dbReference type="EMBL" id="RRG19719.1"/>
    </source>
</evidence>
<dbReference type="InterPro" id="IPR007627">
    <property type="entry name" value="RNA_pol_sigma70_r2"/>
</dbReference>
<reference evidence="6 7" key="1">
    <citation type="submission" date="2018-07" db="EMBL/GenBank/DDBJ databases">
        <title>Draft genome sequence of Ancylomarina sp. M1P.</title>
        <authorList>
            <person name="Yadav S."/>
            <person name="Villanueva L."/>
            <person name="Damste J.S.S."/>
        </authorList>
    </citation>
    <scope>NUCLEOTIDE SEQUENCE [LARGE SCALE GENOMIC DNA]</scope>
    <source>
        <strain evidence="6 7">M1P</strain>
    </source>
</reference>
<dbReference type="SUPFAM" id="SSF88659">
    <property type="entry name" value="Sigma3 and sigma4 domains of RNA polymerase sigma factors"/>
    <property type="match status" value="1"/>
</dbReference>
<dbReference type="InterPro" id="IPR013325">
    <property type="entry name" value="RNA_pol_sigma_r2"/>
</dbReference>
<dbReference type="InterPro" id="IPR036388">
    <property type="entry name" value="WH-like_DNA-bd_sf"/>
</dbReference>
<dbReference type="InterPro" id="IPR014284">
    <property type="entry name" value="RNA_pol_sigma-70_dom"/>
</dbReference>
<dbReference type="SUPFAM" id="SSF88946">
    <property type="entry name" value="Sigma2 domain of RNA polymerase sigma factors"/>
    <property type="match status" value="1"/>
</dbReference>
<evidence type="ECO:0000259" key="5">
    <source>
        <dbReference type="SMART" id="SM00421"/>
    </source>
</evidence>
<evidence type="ECO:0000256" key="2">
    <source>
        <dbReference type="ARBA" id="ARBA00023015"/>
    </source>
</evidence>
<accession>A0A425XY65</accession>